<feature type="compositionally biased region" description="Low complexity" evidence="3">
    <location>
        <begin position="600"/>
        <end position="625"/>
    </location>
</feature>
<feature type="compositionally biased region" description="Basic and acidic residues" evidence="3">
    <location>
        <begin position="421"/>
        <end position="450"/>
    </location>
</feature>
<feature type="compositionally biased region" description="Polar residues" evidence="3">
    <location>
        <begin position="1"/>
        <end position="28"/>
    </location>
</feature>
<reference evidence="6 7" key="1">
    <citation type="submission" date="2019-07" db="EMBL/GenBank/DDBJ databases">
        <title>Draft genome assembly of a fouling barnacle, Amphibalanus amphitrite (Darwin, 1854): The first reference genome for Thecostraca.</title>
        <authorList>
            <person name="Kim W."/>
        </authorList>
    </citation>
    <scope>NUCLEOTIDE SEQUENCE [LARGE SCALE GENOMIC DNA]</scope>
    <source>
        <strain evidence="6">SNU_AA5</strain>
        <tissue evidence="6">Soma without cirri and trophi</tissue>
    </source>
</reference>
<dbReference type="SMART" id="SM00147">
    <property type="entry name" value="RasGEF"/>
    <property type="match status" value="1"/>
</dbReference>
<feature type="region of interest" description="Disordered" evidence="3">
    <location>
        <begin position="368"/>
        <end position="460"/>
    </location>
</feature>
<dbReference type="PROSITE" id="PS00720">
    <property type="entry name" value="RASGEF"/>
    <property type="match status" value="1"/>
</dbReference>
<feature type="region of interest" description="Disordered" evidence="3">
    <location>
        <begin position="201"/>
        <end position="249"/>
    </location>
</feature>
<dbReference type="CDD" id="cd06224">
    <property type="entry name" value="REM"/>
    <property type="match status" value="2"/>
</dbReference>
<feature type="region of interest" description="Disordered" evidence="3">
    <location>
        <begin position="497"/>
        <end position="646"/>
    </location>
</feature>
<feature type="compositionally biased region" description="Acidic residues" evidence="3">
    <location>
        <begin position="410"/>
        <end position="420"/>
    </location>
</feature>
<evidence type="ECO:0000256" key="2">
    <source>
        <dbReference type="PROSITE-ProRule" id="PRU00168"/>
    </source>
</evidence>
<keyword evidence="1 2" id="KW-0344">Guanine-nucleotide releasing factor</keyword>
<proteinExistence type="predicted"/>
<feature type="domain" description="Ras-GEF" evidence="4">
    <location>
        <begin position="746"/>
        <end position="995"/>
    </location>
</feature>
<keyword evidence="7" id="KW-1185">Reference proteome</keyword>
<dbReference type="GO" id="GO:0005085">
    <property type="term" value="F:guanyl-nucleotide exchange factor activity"/>
    <property type="evidence" value="ECO:0007669"/>
    <property type="project" value="UniProtKB-KW"/>
</dbReference>
<feature type="compositionally biased region" description="Polar residues" evidence="3">
    <location>
        <begin position="512"/>
        <end position="522"/>
    </location>
</feature>
<evidence type="ECO:0000313" key="7">
    <source>
        <dbReference type="Proteomes" id="UP000440578"/>
    </source>
</evidence>
<dbReference type="Gene3D" id="1.20.870.10">
    <property type="entry name" value="Son of sevenless (SoS) protein Chain: S domain 1"/>
    <property type="match status" value="2"/>
</dbReference>
<evidence type="ECO:0000259" key="4">
    <source>
        <dbReference type="PROSITE" id="PS50009"/>
    </source>
</evidence>
<dbReference type="Pfam" id="PF00617">
    <property type="entry name" value="RasGEF"/>
    <property type="match status" value="1"/>
</dbReference>
<dbReference type="Proteomes" id="UP000440578">
    <property type="component" value="Unassembled WGS sequence"/>
</dbReference>
<dbReference type="GO" id="GO:0007265">
    <property type="term" value="P:Ras protein signal transduction"/>
    <property type="evidence" value="ECO:0007669"/>
    <property type="project" value="TreeGrafter"/>
</dbReference>
<evidence type="ECO:0000256" key="3">
    <source>
        <dbReference type="SAM" id="MobiDB-lite"/>
    </source>
</evidence>
<dbReference type="InterPro" id="IPR000651">
    <property type="entry name" value="Ras-like_Gua-exchang_fac_N"/>
</dbReference>
<feature type="region of interest" description="Disordered" evidence="3">
    <location>
        <begin position="1"/>
        <end position="49"/>
    </location>
</feature>
<dbReference type="AlphaFoldDB" id="A0A6A4V1F4"/>
<dbReference type="PANTHER" id="PTHR23113:SF99">
    <property type="entry name" value="RASGEF DOMAIN-CONTAINING PROTEIN"/>
    <property type="match status" value="1"/>
</dbReference>
<dbReference type="PROSITE" id="PS50212">
    <property type="entry name" value="RASGEF_NTER"/>
    <property type="match status" value="1"/>
</dbReference>
<dbReference type="InterPro" id="IPR036964">
    <property type="entry name" value="RASGEF_cat_dom_sf"/>
</dbReference>
<dbReference type="InterPro" id="IPR023578">
    <property type="entry name" value="Ras_GEF_dom_sf"/>
</dbReference>
<feature type="region of interest" description="Disordered" evidence="3">
    <location>
        <begin position="1000"/>
        <end position="1019"/>
    </location>
</feature>
<dbReference type="EMBL" id="VIIS01002191">
    <property type="protein sequence ID" value="KAF0287455.1"/>
    <property type="molecule type" value="Genomic_DNA"/>
</dbReference>
<feature type="region of interest" description="Disordered" evidence="3">
    <location>
        <begin position="331"/>
        <end position="352"/>
    </location>
</feature>
<accession>A0A6A4V1F4</accession>
<dbReference type="PROSITE" id="PS50009">
    <property type="entry name" value="RASGEF_CAT"/>
    <property type="match status" value="1"/>
</dbReference>
<dbReference type="PANTHER" id="PTHR23113">
    <property type="entry name" value="GUANINE NUCLEOTIDE EXCHANGE FACTOR"/>
    <property type="match status" value="1"/>
</dbReference>
<gene>
    <name evidence="6" type="primary">Rasgrf1</name>
    <name evidence="6" type="ORF">FJT64_014148</name>
</gene>
<dbReference type="SMART" id="SM00229">
    <property type="entry name" value="RasGEFN"/>
    <property type="match status" value="1"/>
</dbReference>
<dbReference type="InterPro" id="IPR001895">
    <property type="entry name" value="RASGEF_cat_dom"/>
</dbReference>
<organism evidence="6 7">
    <name type="scientific">Amphibalanus amphitrite</name>
    <name type="common">Striped barnacle</name>
    <name type="synonym">Balanus amphitrite</name>
    <dbReference type="NCBI Taxonomy" id="1232801"/>
    <lineage>
        <taxon>Eukaryota</taxon>
        <taxon>Metazoa</taxon>
        <taxon>Ecdysozoa</taxon>
        <taxon>Arthropoda</taxon>
        <taxon>Crustacea</taxon>
        <taxon>Multicrustacea</taxon>
        <taxon>Cirripedia</taxon>
        <taxon>Thoracica</taxon>
        <taxon>Thoracicalcarea</taxon>
        <taxon>Balanomorpha</taxon>
        <taxon>Balanoidea</taxon>
        <taxon>Balanidae</taxon>
        <taxon>Amphibalaninae</taxon>
        <taxon>Amphibalanus</taxon>
    </lineage>
</organism>
<name>A0A6A4V1F4_AMPAM</name>
<dbReference type="InterPro" id="IPR019804">
    <property type="entry name" value="Ras_G-nucl-exch_fac_CS"/>
</dbReference>
<feature type="domain" description="N-terminal Ras-GEF" evidence="5">
    <location>
        <begin position="146"/>
        <end position="277"/>
    </location>
</feature>
<evidence type="ECO:0000256" key="1">
    <source>
        <dbReference type="ARBA" id="ARBA00022658"/>
    </source>
</evidence>
<dbReference type="SUPFAM" id="SSF48366">
    <property type="entry name" value="Ras GEF"/>
    <property type="match status" value="1"/>
</dbReference>
<feature type="compositionally biased region" description="Basic and acidic residues" evidence="3">
    <location>
        <begin position="373"/>
        <end position="388"/>
    </location>
</feature>
<dbReference type="Pfam" id="PF00618">
    <property type="entry name" value="RasGEF_N"/>
    <property type="match status" value="1"/>
</dbReference>
<dbReference type="CDD" id="cd00155">
    <property type="entry name" value="RasGEF"/>
    <property type="match status" value="1"/>
</dbReference>
<dbReference type="GO" id="GO:0005886">
    <property type="term" value="C:plasma membrane"/>
    <property type="evidence" value="ECO:0007669"/>
    <property type="project" value="TreeGrafter"/>
</dbReference>
<evidence type="ECO:0000259" key="5">
    <source>
        <dbReference type="PROSITE" id="PS50212"/>
    </source>
</evidence>
<evidence type="ECO:0000313" key="6">
    <source>
        <dbReference type="EMBL" id="KAF0287455.1"/>
    </source>
</evidence>
<feature type="compositionally biased region" description="Low complexity" evidence="3">
    <location>
        <begin position="36"/>
        <end position="49"/>
    </location>
</feature>
<protein>
    <submittedName>
        <fullName evidence="6">Ras-specific guanine nucleotide-releasing factor 1</fullName>
    </submittedName>
</protein>
<comment type="caution">
    <text evidence="6">The sequence shown here is derived from an EMBL/GenBank/DDBJ whole genome shotgun (WGS) entry which is preliminary data.</text>
</comment>
<dbReference type="Gene3D" id="1.10.840.10">
    <property type="entry name" value="Ras guanine-nucleotide exchange factors catalytic domain"/>
    <property type="match status" value="1"/>
</dbReference>
<sequence>MIALAGTTQHNKSQQTTQPLTTHVTSPSPCAVWADSETSSSTSSLSDNSTVGQLRREHIGLDFKLIVERKGDTPLVLHLVAPTAQEKAAWVSDIAQCLDNVQFNNWFRSSVSDTSSVTMPHSIRNDPKLFRDDIDIRFSKTLNSCKVPQVRYATPERLLERLTDLRFLSIDFLNTFLLTYRVFTDGVTVLNALKTVYFSAEKVESEDPTSPPSESRRRESSLSSTLRIGHGESSRRISTASTVSLDEEARGTVEAAVSSATSSLAVGGLQQIKEQPSPSGSDCSSQSHFVELRDRDQEGGQFLSVPSAQAAGTGAGSDSSTDTLVGTVSERTVTSQTSAEAGGARSDLPESQWETVVETRRDVAAVPIATDSDLTRRPAADRPMELERTLSGPPELEPGGLLRERNDVIKEEEEEEDAVPEGERSEGDGAEELKSEENKAKTEAEIAQETRRKRKLYQKSESIVLESEEPWLERTYPSFTPRGSTSMSCSDAFSIPRTSGFSDTLSIPRGSSAFSDSVSGIRSASEYGDPLSTPRGSTFSRASEGQLLLPKAGHKRLSTNSAPPMVGRSDSGAHHTPRTSFQYPPDSPQSIPRAGVVVTSSRQSQRRSSSSSAASAFAIATAGSSNPRDHPAPTQKPWTVAERRQSCKRQESIVSTAATMRVLNVLRHWVSKHFQDFESDTQLKNLTIEFLEDVMSSRSILPTEHKAASQLYHMITREEPVRNRVTLDRLLAPPLTPSEESIDTLSALDIAEQMTYLDHQIFMAIRSEEFLCQNWMKPEKTQKAPHIVMITRRFNEMSMLVVSSILKNKNSSDRVQVIEKWAAVGDICRCLQNFNGVLQICAAFTNTPVFRLKRTWEKVSKTAKQTVSRLQKLVSFEGNFRNLRDTLHRCDPPCIPYLGMYLTELSFIEEGTPNFTDDGLLNFAKMRMVSAQCTLNFAQSRLCSIAHVIRENRRFQQTPYKIEYKAKVSAYLLDASACGLSNDDLYEMSLSIEPRTSRISSLTVPSSHGGDGASKIKPRLSMGNLGRTLVYNIDSRRSSFS</sequence>
<feature type="compositionally biased region" description="Polar residues" evidence="3">
    <location>
        <begin position="534"/>
        <end position="543"/>
    </location>
</feature>
<dbReference type="InterPro" id="IPR008937">
    <property type="entry name" value="Ras-like_GEF"/>
</dbReference>
<dbReference type="OrthoDB" id="10254377at2759"/>